<feature type="domain" description="Orn/Lys/Arg decarboxylases family 1 pyridoxal-P attachment site" evidence="6">
    <location>
        <begin position="13"/>
        <end position="266"/>
    </location>
</feature>
<dbReference type="Proteomes" id="UP001209553">
    <property type="component" value="Unassembled WGS sequence"/>
</dbReference>
<keyword evidence="9" id="KW-1185">Reference proteome</keyword>
<evidence type="ECO:0000256" key="5">
    <source>
        <dbReference type="ARBA" id="ARBA00023239"/>
    </source>
</evidence>
<evidence type="ECO:0000256" key="2">
    <source>
        <dbReference type="ARBA" id="ARBA00010671"/>
    </source>
</evidence>
<dbReference type="Pfam" id="PF03711">
    <property type="entry name" value="OKR_DC_1_C"/>
    <property type="match status" value="1"/>
</dbReference>
<dbReference type="InterPro" id="IPR008286">
    <property type="entry name" value="Prn/Lys/Arg_de-COase_C"/>
</dbReference>
<evidence type="ECO:0000256" key="1">
    <source>
        <dbReference type="ARBA" id="ARBA00001933"/>
    </source>
</evidence>
<dbReference type="RefSeq" id="WP_262856773.1">
    <property type="nucleotide sequence ID" value="NZ_JAOPKZ010000019.1"/>
</dbReference>
<dbReference type="Gene3D" id="3.90.105.10">
    <property type="entry name" value="Molybdopterin biosynthesis moea protein, domain 2"/>
    <property type="match status" value="1"/>
</dbReference>
<keyword evidence="3" id="KW-0210">Decarboxylase</keyword>
<reference evidence="8 9" key="1">
    <citation type="journal article" date="2023" name="Int. J. Syst. Evol. Microbiol.">
        <title>Streptococcus sciuri sp. nov., Staphylococcus marylandisciuri sp. nov. and Staphylococcus americanisciuri sp. nov., isolated from faeces of eastern grey squirrel (Sciurus carolinensis).</title>
        <authorList>
            <person name="Volokhov D.V."/>
            <person name="Zagorodnyaya T.A."/>
            <person name="Furtak V.A."/>
            <person name="Nattanmai G."/>
            <person name="Randall L."/>
            <person name="Jose S."/>
            <person name="Gao Y."/>
            <person name="Eisenberg T."/>
            <person name="Delmonte P."/>
            <person name="Blom J."/>
            <person name="Mitchell K.K."/>
        </authorList>
    </citation>
    <scope>NUCLEOTIDE SEQUENCE [LARGE SCALE GENOMIC DNA]</scope>
    <source>
        <strain evidence="8 9">SQ8-PEA</strain>
    </source>
</reference>
<comment type="caution">
    <text evidence="8">The sequence shown here is derived from an EMBL/GenBank/DDBJ whole genome shotgun (WGS) entry which is preliminary data.</text>
</comment>
<evidence type="ECO:0000259" key="7">
    <source>
        <dbReference type="Pfam" id="PF03711"/>
    </source>
</evidence>
<dbReference type="PANTHER" id="PTHR43277:SF3">
    <property type="entry name" value="DECARBOXYLASE, PUTATIVE-RELATED"/>
    <property type="match status" value="1"/>
</dbReference>
<accession>A0ABT2QSY4</accession>
<evidence type="ECO:0000256" key="3">
    <source>
        <dbReference type="ARBA" id="ARBA00022793"/>
    </source>
</evidence>
<dbReference type="InterPro" id="IPR000310">
    <property type="entry name" value="Orn/Lys/Arg_deCO2ase_major_dom"/>
</dbReference>
<gene>
    <name evidence="8" type="ORF">N9R04_10350</name>
</gene>
<comment type="similarity">
    <text evidence="2">Belongs to the Orn/Lys/Arg decarboxylase class-I family.</text>
</comment>
<comment type="cofactor">
    <cofactor evidence="1">
        <name>pyridoxal 5'-phosphate</name>
        <dbReference type="ChEBI" id="CHEBI:597326"/>
    </cofactor>
</comment>
<evidence type="ECO:0000259" key="6">
    <source>
        <dbReference type="Pfam" id="PF01276"/>
    </source>
</evidence>
<keyword evidence="5" id="KW-0456">Lyase</keyword>
<evidence type="ECO:0000313" key="9">
    <source>
        <dbReference type="Proteomes" id="UP001209553"/>
    </source>
</evidence>
<sequence>MKQPLNRYMRALLEKDPISLHVPGHKNNTIGHLAQLDWAMDMTEITGLDDLHQPEGVIKESMQGLSKHEDYEAFYLVNGTTSGILAVIQAFANQDGEYLIARNAHKSVFHGLEINQASAALTKMELSDATHQYVTPQLSERILSNKKLAVFTYPNYYGETFDIESTIERCKSSSVPTLIDEAHGAHFDLAGFPRSALNYSADYVVQSYHKTLPSLTMSSVLFIHKDAPLRHLVRRYLTFYQSSSPSYLLMTSLEAAHHFYQTYESTMFFKKREKLIQQLKSRGFYIEEVEDPLKLNVSLRGYTGHEVQRIFEDEEVYCELADDQQMLLILPLWHEGDSFQFESLLSRIEKLKVEKRAPLSKRALNVRTQEGRFRPTLIRASKEVAIEKAEGAILASSIVPYPPGIPIMFKGEVITSNMLELLKQWSHSDFRVEGIVNDKIMIKDE</sequence>
<feature type="domain" description="Orn/Lys/Arg decarboxylase C-terminal" evidence="7">
    <location>
        <begin position="379"/>
        <end position="429"/>
    </location>
</feature>
<dbReference type="InterPro" id="IPR015421">
    <property type="entry name" value="PyrdxlP-dep_Trfase_major"/>
</dbReference>
<dbReference type="SUPFAM" id="SSF55904">
    <property type="entry name" value="Ornithine decarboxylase C-terminal domain"/>
    <property type="match status" value="1"/>
</dbReference>
<evidence type="ECO:0000313" key="8">
    <source>
        <dbReference type="EMBL" id="MCU5747062.1"/>
    </source>
</evidence>
<name>A0ABT2QSY4_9STAP</name>
<dbReference type="SUPFAM" id="SSF53383">
    <property type="entry name" value="PLP-dependent transferases"/>
    <property type="match status" value="1"/>
</dbReference>
<dbReference type="Pfam" id="PF01276">
    <property type="entry name" value="OKR_DC_1"/>
    <property type="match status" value="1"/>
</dbReference>
<organism evidence="8 9">
    <name type="scientific">Staphylococcus marylandisciuri</name>
    <dbReference type="NCBI Taxonomy" id="2981529"/>
    <lineage>
        <taxon>Bacteria</taxon>
        <taxon>Bacillati</taxon>
        <taxon>Bacillota</taxon>
        <taxon>Bacilli</taxon>
        <taxon>Bacillales</taxon>
        <taxon>Staphylococcaceae</taxon>
        <taxon>Staphylococcus</taxon>
    </lineage>
</organism>
<dbReference type="InterPro" id="IPR052357">
    <property type="entry name" value="Orn_Lys_Arg_decarboxylase-I"/>
</dbReference>
<protein>
    <submittedName>
        <fullName evidence="8">Lysine decarboxylase</fullName>
    </submittedName>
</protein>
<keyword evidence="4" id="KW-0663">Pyridoxal phosphate</keyword>
<evidence type="ECO:0000256" key="4">
    <source>
        <dbReference type="ARBA" id="ARBA00022898"/>
    </source>
</evidence>
<proteinExistence type="inferred from homology"/>
<dbReference type="PANTHER" id="PTHR43277">
    <property type="entry name" value="ARGININE DECARBOXYLASE"/>
    <property type="match status" value="1"/>
</dbReference>
<dbReference type="EMBL" id="JAOPKZ010000019">
    <property type="protein sequence ID" value="MCU5747062.1"/>
    <property type="molecule type" value="Genomic_DNA"/>
</dbReference>
<dbReference type="InterPro" id="IPR015424">
    <property type="entry name" value="PyrdxlP-dep_Trfase"/>
</dbReference>
<dbReference type="InterPro" id="IPR036633">
    <property type="entry name" value="Prn/Lys/Arg_de-COase_C_sf"/>
</dbReference>
<dbReference type="Gene3D" id="3.40.640.10">
    <property type="entry name" value="Type I PLP-dependent aspartate aminotransferase-like (Major domain)"/>
    <property type="match status" value="1"/>
</dbReference>